<feature type="transmembrane region" description="Helical" evidence="1">
    <location>
        <begin position="154"/>
        <end position="176"/>
    </location>
</feature>
<evidence type="ECO:0000256" key="1">
    <source>
        <dbReference type="SAM" id="Phobius"/>
    </source>
</evidence>
<dbReference type="AlphaFoldDB" id="A0A235F8W7"/>
<keyword evidence="1" id="KW-0812">Transmembrane</keyword>
<comment type="caution">
    <text evidence="2">The sequence shown here is derived from an EMBL/GenBank/DDBJ whole genome shotgun (WGS) entry which is preliminary data.</text>
</comment>
<feature type="transmembrane region" description="Helical" evidence="1">
    <location>
        <begin position="57"/>
        <end position="85"/>
    </location>
</feature>
<dbReference type="RefSeq" id="WP_094253053.1">
    <property type="nucleotide sequence ID" value="NZ_JBHLXL010000001.1"/>
</dbReference>
<proteinExistence type="predicted"/>
<dbReference type="EMBL" id="NOII01000003">
    <property type="protein sequence ID" value="OYD57702.1"/>
    <property type="molecule type" value="Genomic_DNA"/>
</dbReference>
<dbReference type="Proteomes" id="UP000215059">
    <property type="component" value="Unassembled WGS sequence"/>
</dbReference>
<keyword evidence="1" id="KW-1133">Transmembrane helix</keyword>
<accession>A0A235F8W7</accession>
<keyword evidence="1" id="KW-0472">Membrane</keyword>
<evidence type="ECO:0000313" key="3">
    <source>
        <dbReference type="Proteomes" id="UP000215059"/>
    </source>
</evidence>
<evidence type="ECO:0000313" key="2">
    <source>
        <dbReference type="EMBL" id="OYD57702.1"/>
    </source>
</evidence>
<organism evidence="2 3">
    <name type="scientific">Fictibacillus aquaticus</name>
    <dbReference type="NCBI Taxonomy" id="2021314"/>
    <lineage>
        <taxon>Bacteria</taxon>
        <taxon>Bacillati</taxon>
        <taxon>Bacillota</taxon>
        <taxon>Bacilli</taxon>
        <taxon>Bacillales</taxon>
        <taxon>Fictibacillaceae</taxon>
        <taxon>Fictibacillus</taxon>
    </lineage>
</organism>
<reference evidence="2 3" key="1">
    <citation type="submission" date="2017-07" db="EMBL/GenBank/DDBJ databases">
        <title>Fictibacillus sp. nov. GDSW-R2A3 Genome sequencing and assembly.</title>
        <authorList>
            <person name="Mayilraj S."/>
        </authorList>
    </citation>
    <scope>NUCLEOTIDE SEQUENCE [LARGE SCALE GENOMIC DNA]</scope>
    <source>
        <strain evidence="2 3">GDSW-R2A3</strain>
    </source>
</reference>
<protein>
    <submittedName>
        <fullName evidence="2">Uncharacterized protein</fullName>
    </submittedName>
</protein>
<sequence>MHDWIQEQKASGHHKMALVLFPLVIFLGYIHPTIAAIGLGVFFLFTSFRLLKTMLFYMIILGAISLIFPPLAPVILIVMIILFIMRIGYVIKNWRPFLAGLAVYGAAGFLIIRMYELYYGYGPSSTLEPFIMACLAFFALKFILIWLYDHGYSSYAALGIMGSVPLIIISFILPFLKMHIGGDFFMPEATVAEGHATAHGGNATGDTYVKHTGDPVLQKVQSHVRTAPDGVLTNNLSYKGPSTVPVPTDKMVHVDDYVRTGADGDIQHVKAHVRTMPDGDLTNNLSYDGPDKKTPEVKDLVHVDGYVRTAPGGILENNLSYTENEVQAAYKEASAGQLDALPEEHKEKVKNVSKELVTGQAFIDRTVRSLKRNGES</sequence>
<dbReference type="OrthoDB" id="1668806at2"/>
<feature type="transmembrane region" description="Helical" evidence="1">
    <location>
        <begin position="127"/>
        <end position="148"/>
    </location>
</feature>
<keyword evidence="3" id="KW-1185">Reference proteome</keyword>
<feature type="transmembrane region" description="Helical" evidence="1">
    <location>
        <begin position="97"/>
        <end position="115"/>
    </location>
</feature>
<feature type="transmembrane region" description="Helical" evidence="1">
    <location>
        <begin position="20"/>
        <end position="45"/>
    </location>
</feature>
<gene>
    <name evidence="2" type="ORF">CGZ90_13645</name>
</gene>
<name>A0A235F8W7_9BACL</name>